<dbReference type="Pfam" id="PF14903">
    <property type="entry name" value="WG_beta_rep"/>
    <property type="match status" value="1"/>
</dbReference>
<accession>A0A3L7Z1W6</accession>
<name>A0A3L7Z1W6_9BACE</name>
<dbReference type="EMBL" id="RAZM01000080">
    <property type="protein sequence ID" value="RLT78811.1"/>
    <property type="molecule type" value="Genomic_DNA"/>
</dbReference>
<organism evidence="1 2">
    <name type="scientific">Bacteroides acidifaciens</name>
    <dbReference type="NCBI Taxonomy" id="85831"/>
    <lineage>
        <taxon>Bacteria</taxon>
        <taxon>Pseudomonadati</taxon>
        <taxon>Bacteroidota</taxon>
        <taxon>Bacteroidia</taxon>
        <taxon>Bacteroidales</taxon>
        <taxon>Bacteroidaceae</taxon>
        <taxon>Bacteroides</taxon>
    </lineage>
</organism>
<comment type="caution">
    <text evidence="1">The sequence shown here is derived from an EMBL/GenBank/DDBJ whole genome shotgun (WGS) entry which is preliminary data.</text>
</comment>
<reference evidence="1 2" key="1">
    <citation type="submission" date="2018-09" db="EMBL/GenBank/DDBJ databases">
        <title>Murine metabolic-syndrome-specific gut microbial biobank.</title>
        <authorList>
            <person name="Liu C."/>
        </authorList>
    </citation>
    <scope>NUCLEOTIDE SEQUENCE [LARGE SCALE GENOMIC DNA]</scope>
    <source>
        <strain evidence="1 2">0.1X-D8-26</strain>
    </source>
</reference>
<gene>
    <name evidence="1" type="ORF">D7Y07_17085</name>
</gene>
<dbReference type="AlphaFoldDB" id="A0A3L7Z1W6"/>
<dbReference type="Proteomes" id="UP000267159">
    <property type="component" value="Unassembled WGS sequence"/>
</dbReference>
<protein>
    <submittedName>
        <fullName evidence="1">WG repeat-containing protein</fullName>
    </submittedName>
</protein>
<evidence type="ECO:0000313" key="2">
    <source>
        <dbReference type="Proteomes" id="UP000267159"/>
    </source>
</evidence>
<dbReference type="InterPro" id="IPR032774">
    <property type="entry name" value="WG_beta_rep"/>
</dbReference>
<evidence type="ECO:0000313" key="1">
    <source>
        <dbReference type="EMBL" id="RLT78811.1"/>
    </source>
</evidence>
<proteinExistence type="predicted"/>
<sequence length="422" mass="49534">MKHILLCLIFVLQTSLLFATGLLCDYIYINGEKWFLMDKPLERDSTVYANLKKYLPEGRIMSTANWDGYTGHWIVIDGKIYLQKIDVDMYSSKGGEDYTLTYTTDSLKKVFTSYSDEKGICAKWLNGTIRSGQGKIIRYVHSGFNRNMEKEHVMYIRNGVIVGQELYHNWKKEGIALLNARWELEKRFPFERFPEMVGKRIVFIIRDLEMFPDGHFRDCRIDVRLPDTENYVNDQQHPVIKAFKAVMKDIYPWEVLYLNGKYTMDCISYGIPLQYPILTAHTTEEYREPGVPVCYLNTRKDTIIPFGKYKYFNSDTIRHIGFVVDKEIICIDNKGNELFDVFCFDNSVDPVKEGLFRIKDKTGKIGFADTLGNIIIKPQFAFAYPFENGKAKVTYSGKKSFIDKQKEHWKWESDFWFYIDRN</sequence>
<dbReference type="STRING" id="1235814.GCA_000613385_01205"/>